<sequence length="44" mass="4873">MFCKAINSTNHSILCCAVAFVGPSSVCWRTSVAFWKLLALIRVQ</sequence>
<organism evidence="1">
    <name type="scientific">Anguilla anguilla</name>
    <name type="common">European freshwater eel</name>
    <name type="synonym">Muraena anguilla</name>
    <dbReference type="NCBI Taxonomy" id="7936"/>
    <lineage>
        <taxon>Eukaryota</taxon>
        <taxon>Metazoa</taxon>
        <taxon>Chordata</taxon>
        <taxon>Craniata</taxon>
        <taxon>Vertebrata</taxon>
        <taxon>Euteleostomi</taxon>
        <taxon>Actinopterygii</taxon>
        <taxon>Neopterygii</taxon>
        <taxon>Teleostei</taxon>
        <taxon>Anguilliformes</taxon>
        <taxon>Anguillidae</taxon>
        <taxon>Anguilla</taxon>
    </lineage>
</organism>
<name>A0A0E9QU22_ANGAN</name>
<dbReference type="AlphaFoldDB" id="A0A0E9QU22"/>
<proteinExistence type="predicted"/>
<accession>A0A0E9QU22</accession>
<evidence type="ECO:0000313" key="1">
    <source>
        <dbReference type="EMBL" id="JAH19750.1"/>
    </source>
</evidence>
<dbReference type="EMBL" id="GBXM01088827">
    <property type="protein sequence ID" value="JAH19750.1"/>
    <property type="molecule type" value="Transcribed_RNA"/>
</dbReference>
<reference evidence="1" key="2">
    <citation type="journal article" date="2015" name="Fish Shellfish Immunol.">
        <title>Early steps in the European eel (Anguilla anguilla)-Vibrio vulnificus interaction in the gills: Role of the RtxA13 toxin.</title>
        <authorList>
            <person name="Callol A."/>
            <person name="Pajuelo D."/>
            <person name="Ebbesson L."/>
            <person name="Teles M."/>
            <person name="MacKenzie S."/>
            <person name="Amaro C."/>
        </authorList>
    </citation>
    <scope>NUCLEOTIDE SEQUENCE</scope>
</reference>
<protein>
    <submittedName>
        <fullName evidence="1">Uncharacterized protein</fullName>
    </submittedName>
</protein>
<reference evidence="1" key="1">
    <citation type="submission" date="2014-11" db="EMBL/GenBank/DDBJ databases">
        <authorList>
            <person name="Amaro Gonzalez C."/>
        </authorList>
    </citation>
    <scope>NUCLEOTIDE SEQUENCE</scope>
</reference>